<evidence type="ECO:0000256" key="17">
    <source>
        <dbReference type="SAM" id="Phobius"/>
    </source>
</evidence>
<keyword evidence="11" id="KW-0648">Protein biosynthesis</keyword>
<keyword evidence="17" id="KW-0812">Transmembrane</keyword>
<dbReference type="AlphaFoldDB" id="A0A7S4LLU7"/>
<comment type="catalytic activity">
    <reaction evidence="16">
        <text>tRNA(Thr) + L-threonine + ATP = L-threonyl-tRNA(Thr) + AMP + diphosphate + H(+)</text>
        <dbReference type="Rhea" id="RHEA:24624"/>
        <dbReference type="Rhea" id="RHEA-COMP:9670"/>
        <dbReference type="Rhea" id="RHEA-COMP:9704"/>
        <dbReference type="ChEBI" id="CHEBI:15378"/>
        <dbReference type="ChEBI" id="CHEBI:30616"/>
        <dbReference type="ChEBI" id="CHEBI:33019"/>
        <dbReference type="ChEBI" id="CHEBI:57926"/>
        <dbReference type="ChEBI" id="CHEBI:78442"/>
        <dbReference type="ChEBI" id="CHEBI:78534"/>
        <dbReference type="ChEBI" id="CHEBI:456215"/>
        <dbReference type="EC" id="6.1.1.3"/>
    </reaction>
</comment>
<dbReference type="SUPFAM" id="SSF52954">
    <property type="entry name" value="Class II aaRS ABD-related"/>
    <property type="match status" value="1"/>
</dbReference>
<dbReference type="Gene3D" id="3.10.20.30">
    <property type="match status" value="1"/>
</dbReference>
<keyword evidence="14" id="KW-0030">Aminoacyl-tRNA synthetase</keyword>
<feature type="transmembrane region" description="Helical" evidence="17">
    <location>
        <begin position="39"/>
        <end position="61"/>
    </location>
</feature>
<dbReference type="GO" id="GO:0004829">
    <property type="term" value="F:threonine-tRNA ligase activity"/>
    <property type="evidence" value="ECO:0007669"/>
    <property type="project" value="UniProtKB-EC"/>
</dbReference>
<dbReference type="PROSITE" id="PS51880">
    <property type="entry name" value="TGS"/>
    <property type="match status" value="1"/>
</dbReference>
<dbReference type="Gene3D" id="3.30.980.10">
    <property type="entry name" value="Threonyl-trna Synthetase, Chain A, domain 2"/>
    <property type="match status" value="1"/>
</dbReference>
<evidence type="ECO:0000256" key="7">
    <source>
        <dbReference type="ARBA" id="ARBA00022553"/>
    </source>
</evidence>
<evidence type="ECO:0000256" key="9">
    <source>
        <dbReference type="ARBA" id="ARBA00022741"/>
    </source>
</evidence>
<dbReference type="NCBIfam" id="TIGR00418">
    <property type="entry name" value="thrS"/>
    <property type="match status" value="1"/>
</dbReference>
<dbReference type="InterPro" id="IPR002314">
    <property type="entry name" value="aa-tRNA-synt_IIb"/>
</dbReference>
<comment type="subunit">
    <text evidence="4">Homodimer.</text>
</comment>
<comment type="similarity">
    <text evidence="3">Belongs to the class-II aminoacyl-tRNA synthetase family.</text>
</comment>
<dbReference type="InterPro" id="IPR036621">
    <property type="entry name" value="Anticodon-bd_dom_sf"/>
</dbReference>
<dbReference type="SUPFAM" id="SSF81271">
    <property type="entry name" value="TGS-like"/>
    <property type="match status" value="1"/>
</dbReference>
<dbReference type="InterPro" id="IPR047246">
    <property type="entry name" value="ThrRS_anticodon"/>
</dbReference>
<dbReference type="InterPro" id="IPR006195">
    <property type="entry name" value="aa-tRNA-synth_II"/>
</dbReference>
<keyword evidence="6" id="KW-0963">Cytoplasm</keyword>
<evidence type="ECO:0000256" key="6">
    <source>
        <dbReference type="ARBA" id="ARBA00022490"/>
    </source>
</evidence>
<evidence type="ECO:0000256" key="3">
    <source>
        <dbReference type="ARBA" id="ARBA00008226"/>
    </source>
</evidence>
<dbReference type="PANTHER" id="PTHR11451">
    <property type="entry name" value="THREONINE-TRNA LIGASE"/>
    <property type="match status" value="1"/>
</dbReference>
<dbReference type="Gene3D" id="3.40.50.800">
    <property type="entry name" value="Anticodon-binding domain"/>
    <property type="match status" value="1"/>
</dbReference>
<evidence type="ECO:0000256" key="4">
    <source>
        <dbReference type="ARBA" id="ARBA00011738"/>
    </source>
</evidence>
<keyword evidence="10" id="KW-0067">ATP-binding</keyword>
<dbReference type="Pfam" id="PF00587">
    <property type="entry name" value="tRNA-synt_2b"/>
    <property type="match status" value="1"/>
</dbReference>
<evidence type="ECO:0000259" key="19">
    <source>
        <dbReference type="PROSITE" id="PS51880"/>
    </source>
</evidence>
<dbReference type="PROSITE" id="PS50862">
    <property type="entry name" value="AA_TRNA_LIGASE_II"/>
    <property type="match status" value="1"/>
</dbReference>
<dbReference type="SUPFAM" id="SSF55186">
    <property type="entry name" value="ThrRS/AlaRS common domain"/>
    <property type="match status" value="1"/>
</dbReference>
<dbReference type="GO" id="GO:0005759">
    <property type="term" value="C:mitochondrial matrix"/>
    <property type="evidence" value="ECO:0007669"/>
    <property type="project" value="UniProtKB-SubCell"/>
</dbReference>
<dbReference type="Pfam" id="PF03129">
    <property type="entry name" value="HGTP_anticodon"/>
    <property type="match status" value="1"/>
</dbReference>
<evidence type="ECO:0000256" key="14">
    <source>
        <dbReference type="ARBA" id="ARBA00023146"/>
    </source>
</evidence>
<feature type="domain" description="Aminoacyl-transfer RNA synthetases class-II family profile" evidence="18">
    <location>
        <begin position="524"/>
        <end position="847"/>
    </location>
</feature>
<dbReference type="InterPro" id="IPR012675">
    <property type="entry name" value="Beta-grasp_dom_sf"/>
</dbReference>
<evidence type="ECO:0000259" key="18">
    <source>
        <dbReference type="PROSITE" id="PS50862"/>
    </source>
</evidence>
<feature type="transmembrane region" description="Helical" evidence="17">
    <location>
        <begin position="146"/>
        <end position="166"/>
    </location>
</feature>
<evidence type="ECO:0000256" key="16">
    <source>
        <dbReference type="ARBA" id="ARBA00049515"/>
    </source>
</evidence>
<keyword evidence="13" id="KW-0496">Mitochondrion</keyword>
<gene>
    <name evidence="20" type="ORF">EGYM00163_LOCUS48869</name>
</gene>
<keyword evidence="12" id="KW-0809">Transit peptide</keyword>
<dbReference type="EC" id="6.1.1.3" evidence="5"/>
<evidence type="ECO:0000256" key="5">
    <source>
        <dbReference type="ARBA" id="ARBA00013163"/>
    </source>
</evidence>
<feature type="domain" description="TGS" evidence="19">
    <location>
        <begin position="255"/>
        <end position="319"/>
    </location>
</feature>
<dbReference type="Gene3D" id="3.30.930.10">
    <property type="entry name" value="Bira Bifunctional Protein, Domain 2"/>
    <property type="match status" value="1"/>
</dbReference>
<dbReference type="SMART" id="SM00863">
    <property type="entry name" value="tRNA_SAD"/>
    <property type="match status" value="1"/>
</dbReference>
<dbReference type="InterPro" id="IPR012947">
    <property type="entry name" value="tRNA_SAD"/>
</dbReference>
<dbReference type="InterPro" id="IPR002320">
    <property type="entry name" value="Thr-tRNA-ligase_IIa"/>
</dbReference>
<dbReference type="InterPro" id="IPR018163">
    <property type="entry name" value="Thr/Ala-tRNA-synth_IIc_edit"/>
</dbReference>
<evidence type="ECO:0000256" key="10">
    <source>
        <dbReference type="ARBA" id="ARBA00022840"/>
    </source>
</evidence>
<keyword evidence="7" id="KW-0597">Phosphoprotein</keyword>
<organism evidence="20">
    <name type="scientific">Eutreptiella gymnastica</name>
    <dbReference type="NCBI Taxonomy" id="73025"/>
    <lineage>
        <taxon>Eukaryota</taxon>
        <taxon>Discoba</taxon>
        <taxon>Euglenozoa</taxon>
        <taxon>Euglenida</taxon>
        <taxon>Spirocuta</taxon>
        <taxon>Euglenophyceae</taxon>
        <taxon>Eutreptiales</taxon>
        <taxon>Eutreptiaceae</taxon>
        <taxon>Eutreptiella</taxon>
    </lineage>
</organism>
<keyword evidence="17" id="KW-1133">Transmembrane helix</keyword>
<sequence length="952" mass="106338">MAADPRARLLLPVFSDFGTSSVELGQPTDGTFKSPARLAMTWIAGTTVCMLSVVTAIHVLGSKNGDASLSMWASTTVYATKSAVGFQPAINSAIPLSSMRDPVTQTVDAVDVRAGAQQVQPRRTALEGPGLVALEAGETLISKTQAVLGAIFFFVTGAVTTWALGINHIPRGHWVCNRSESLDDNKSQAIRINLAGEQGSMPLFEEVDEVPPSIALATATGEITMTPEQIKQDAQQRLRKFEELWQKQKATYASQAEPIEVTLPDGGVINSQSWVETPMTIAAGISKGLAKKAIVAKVDGELWDMGRPFEGSCSLEILTYDDSEAVEVFQHSSAHVLGFAMEDHLGCLLTTGPPLEDGTFFYEADCLEQTVGKQDYSPLENACKKLASANVPYERLTLDKADALEMFAYNPYKASILKNKVPEGGQCTVYRCGDFVDPCRGPHLPSTGAVKALAVTKNSSSYWQGKADQQTLQRVYGVAFPKAKMLKEWKTTMEKAEQNDHRNIGKQQNLWMFHAASPGACFFHPRGARIYNTLVDFIKKQYRVRGFSEVITPNIFNSSLWKQSGHWENYQENMFTINIEDEQHSLKPMNCPSHMLMFGSQRRSYRELPIRYADFGVLHRNELSGTLTGLTRVRRFQQDDAHLFVRTDQISSEIEHCLDFLAYCYDIFGFTYYLNLSTRDPEKFIGDVDVWNNAEARLADAMTAFCGLPKEFEHNGETIAYDGTPAVIKALKKCVADGKYPEPKQYWFLNPGDAAFYGPKIDIQLEDTLKRKHQCGTIQLDFQLPERFKLTYQMSPEEKATREAEGKGGGVDGVEDHARPVVIHRAILGSVERMIAVLTEHWEGKWPFWVSPRQVMVVPVAHEFDEYATEIRDTLHAADFFVDADVGNDQFKKKIRNAQLEQYNIILVCGNKERDSRTANVRTRKGEVVGEMSLDELTKWLTGIRQSYSKEY</sequence>
<dbReference type="Pfam" id="PF07973">
    <property type="entry name" value="tRNA_SAD"/>
    <property type="match status" value="1"/>
</dbReference>
<dbReference type="InterPro" id="IPR033728">
    <property type="entry name" value="ThrRS_core"/>
</dbReference>
<comment type="subcellular location">
    <subcellularLocation>
        <location evidence="2">Cytoplasm</location>
    </subcellularLocation>
    <subcellularLocation>
        <location evidence="1">Mitochondrion matrix</location>
    </subcellularLocation>
</comment>
<keyword evidence="9" id="KW-0547">Nucleotide-binding</keyword>
<keyword evidence="17" id="KW-0472">Membrane</keyword>
<accession>A0A7S4LLU7</accession>
<dbReference type="HAMAP" id="MF_00184">
    <property type="entry name" value="Thr_tRNA_synth"/>
    <property type="match status" value="1"/>
</dbReference>
<evidence type="ECO:0000256" key="8">
    <source>
        <dbReference type="ARBA" id="ARBA00022598"/>
    </source>
</evidence>
<dbReference type="EMBL" id="HBJA01141984">
    <property type="protein sequence ID" value="CAE0837497.1"/>
    <property type="molecule type" value="Transcribed_RNA"/>
</dbReference>
<dbReference type="PRINTS" id="PR01047">
    <property type="entry name" value="TRNASYNTHTHR"/>
</dbReference>
<dbReference type="GO" id="GO:0006435">
    <property type="term" value="P:threonyl-tRNA aminoacylation"/>
    <property type="evidence" value="ECO:0007669"/>
    <property type="project" value="InterPro"/>
</dbReference>
<dbReference type="FunFam" id="3.10.20.30:FF:000006">
    <property type="entry name" value="Threonine--tRNA ligase, cytoplasmic"/>
    <property type="match status" value="1"/>
</dbReference>
<evidence type="ECO:0000256" key="11">
    <source>
        <dbReference type="ARBA" id="ARBA00022917"/>
    </source>
</evidence>
<dbReference type="FunFam" id="3.30.930.10:FF:000039">
    <property type="entry name" value="Threonyl-tRNA synthetase, mitochondrial"/>
    <property type="match status" value="1"/>
</dbReference>
<dbReference type="PANTHER" id="PTHR11451:SF46">
    <property type="entry name" value="THREONINE--TRNA LIGASE"/>
    <property type="match status" value="1"/>
</dbReference>
<dbReference type="FunFam" id="3.30.980.10:FF:000005">
    <property type="entry name" value="Threonyl-tRNA synthetase, mitochondrial"/>
    <property type="match status" value="1"/>
</dbReference>
<protein>
    <recommendedName>
        <fullName evidence="5">threonine--tRNA ligase</fullName>
        <ecNumber evidence="5">6.1.1.3</ecNumber>
    </recommendedName>
    <alternativeName>
        <fullName evidence="15">Threonyl-tRNA synthetase</fullName>
    </alternativeName>
</protein>
<dbReference type="InterPro" id="IPR012676">
    <property type="entry name" value="TGS-like"/>
</dbReference>
<keyword evidence="8" id="KW-0436">Ligase</keyword>
<name>A0A7S4LLU7_9EUGL</name>
<dbReference type="CDD" id="cd00771">
    <property type="entry name" value="ThrRS_core"/>
    <property type="match status" value="1"/>
</dbReference>
<dbReference type="CDD" id="cd01667">
    <property type="entry name" value="TGS_ThrRS"/>
    <property type="match status" value="1"/>
</dbReference>
<dbReference type="CDD" id="cd00860">
    <property type="entry name" value="ThrRS_anticodon"/>
    <property type="match status" value="1"/>
</dbReference>
<evidence type="ECO:0000256" key="15">
    <source>
        <dbReference type="ARBA" id="ARBA00031900"/>
    </source>
</evidence>
<evidence type="ECO:0000256" key="1">
    <source>
        <dbReference type="ARBA" id="ARBA00004305"/>
    </source>
</evidence>
<evidence type="ECO:0000313" key="20">
    <source>
        <dbReference type="EMBL" id="CAE0837497.1"/>
    </source>
</evidence>
<dbReference type="Pfam" id="PF02824">
    <property type="entry name" value="TGS"/>
    <property type="match status" value="1"/>
</dbReference>
<proteinExistence type="inferred from homology"/>
<dbReference type="InterPro" id="IPR045864">
    <property type="entry name" value="aa-tRNA-synth_II/BPL/LPL"/>
</dbReference>
<evidence type="ECO:0000256" key="13">
    <source>
        <dbReference type="ARBA" id="ARBA00023128"/>
    </source>
</evidence>
<dbReference type="GO" id="GO:0005524">
    <property type="term" value="F:ATP binding"/>
    <property type="evidence" value="ECO:0007669"/>
    <property type="project" value="UniProtKB-KW"/>
</dbReference>
<dbReference type="InterPro" id="IPR004095">
    <property type="entry name" value="TGS"/>
</dbReference>
<evidence type="ECO:0000256" key="12">
    <source>
        <dbReference type="ARBA" id="ARBA00022946"/>
    </source>
</evidence>
<reference evidence="20" key="1">
    <citation type="submission" date="2021-01" db="EMBL/GenBank/DDBJ databases">
        <authorList>
            <person name="Corre E."/>
            <person name="Pelletier E."/>
            <person name="Niang G."/>
            <person name="Scheremetjew M."/>
            <person name="Finn R."/>
            <person name="Kale V."/>
            <person name="Holt S."/>
            <person name="Cochrane G."/>
            <person name="Meng A."/>
            <person name="Brown T."/>
            <person name="Cohen L."/>
        </authorList>
    </citation>
    <scope>NUCLEOTIDE SEQUENCE</scope>
    <source>
        <strain evidence="20">CCMP1594</strain>
    </source>
</reference>
<dbReference type="InterPro" id="IPR004154">
    <property type="entry name" value="Anticodon-bd"/>
</dbReference>
<dbReference type="SUPFAM" id="SSF55681">
    <property type="entry name" value="Class II aaRS and biotin synthetases"/>
    <property type="match status" value="1"/>
</dbReference>
<evidence type="ECO:0000256" key="2">
    <source>
        <dbReference type="ARBA" id="ARBA00004496"/>
    </source>
</evidence>